<dbReference type="VEuPathDB" id="FungiDB:H310_03678"/>
<name>A0A024UIG3_9STRA</name>
<reference evidence="1" key="1">
    <citation type="submission" date="2013-12" db="EMBL/GenBank/DDBJ databases">
        <title>The Genome Sequence of Aphanomyces invadans NJM9701.</title>
        <authorList>
            <consortium name="The Broad Institute Genomics Platform"/>
            <person name="Russ C."/>
            <person name="Tyler B."/>
            <person name="van West P."/>
            <person name="Dieguez-Uribeondo J."/>
            <person name="Young S.K."/>
            <person name="Zeng Q."/>
            <person name="Gargeya S."/>
            <person name="Fitzgerald M."/>
            <person name="Abouelleil A."/>
            <person name="Alvarado L."/>
            <person name="Chapman S.B."/>
            <person name="Gainer-Dewar J."/>
            <person name="Goldberg J."/>
            <person name="Griggs A."/>
            <person name="Gujja S."/>
            <person name="Hansen M."/>
            <person name="Howarth C."/>
            <person name="Imamovic A."/>
            <person name="Ireland A."/>
            <person name="Larimer J."/>
            <person name="McCowan C."/>
            <person name="Murphy C."/>
            <person name="Pearson M."/>
            <person name="Poon T.W."/>
            <person name="Priest M."/>
            <person name="Roberts A."/>
            <person name="Saif S."/>
            <person name="Shea T."/>
            <person name="Sykes S."/>
            <person name="Wortman J."/>
            <person name="Nusbaum C."/>
            <person name="Birren B."/>
        </authorList>
    </citation>
    <scope>NUCLEOTIDE SEQUENCE [LARGE SCALE GENOMIC DNA]</scope>
    <source>
        <strain evidence="1">NJM9701</strain>
    </source>
</reference>
<dbReference type="RefSeq" id="XP_008865861.1">
    <property type="nucleotide sequence ID" value="XM_008867639.1"/>
</dbReference>
<dbReference type="GeneID" id="20080728"/>
<accession>A0A024UIG3</accession>
<organism evidence="1">
    <name type="scientific">Aphanomyces invadans</name>
    <dbReference type="NCBI Taxonomy" id="157072"/>
    <lineage>
        <taxon>Eukaryota</taxon>
        <taxon>Sar</taxon>
        <taxon>Stramenopiles</taxon>
        <taxon>Oomycota</taxon>
        <taxon>Saprolegniomycetes</taxon>
        <taxon>Saprolegniales</taxon>
        <taxon>Verrucalvaceae</taxon>
        <taxon>Aphanomyces</taxon>
    </lineage>
</organism>
<sequence>MGVKPVKLDVAKFGSDAGKLLRWTLQVETAADALYFTRESTRVAFALSHLKGQAED</sequence>
<protein>
    <submittedName>
        <fullName evidence="1">Uncharacterized protein</fullName>
    </submittedName>
</protein>
<dbReference type="EMBL" id="KI913956">
    <property type="protein sequence ID" value="ETW06084.1"/>
    <property type="molecule type" value="Genomic_DNA"/>
</dbReference>
<gene>
    <name evidence="1" type="ORF">H310_03678</name>
</gene>
<dbReference type="OrthoDB" id="88088at2759"/>
<proteinExistence type="predicted"/>
<dbReference type="AlphaFoldDB" id="A0A024UIG3"/>
<evidence type="ECO:0000313" key="1">
    <source>
        <dbReference type="EMBL" id="ETW06084.1"/>
    </source>
</evidence>